<evidence type="ECO:0000313" key="8">
    <source>
        <dbReference type="Proteomes" id="UP000441029"/>
    </source>
</evidence>
<dbReference type="GO" id="GO:1901135">
    <property type="term" value="P:carbohydrate derivative metabolic process"/>
    <property type="evidence" value="ECO:0007669"/>
    <property type="project" value="UniProtKB-ARBA"/>
</dbReference>
<gene>
    <name evidence="2" type="primary">wceN</name>
    <name evidence="5" type="synonym">pglH</name>
    <name evidence="4" type="synonym">tagE_2</name>
    <name evidence="5" type="ORF">BANRA_03510</name>
    <name evidence="3" type="ORF">GJJ01_12360</name>
    <name evidence="4" type="ORF">SAMEA3729652_04766</name>
</gene>
<dbReference type="EC" id="2.4.1.292" evidence="5"/>
<dbReference type="PANTHER" id="PTHR12526:SF630">
    <property type="entry name" value="GLYCOSYLTRANSFERASE"/>
    <property type="match status" value="1"/>
</dbReference>
<dbReference type="Gene3D" id="3.40.50.2000">
    <property type="entry name" value="Glycogen Phosphorylase B"/>
    <property type="match status" value="2"/>
</dbReference>
<evidence type="ECO:0000313" key="6">
    <source>
        <dbReference type="Proteomes" id="UP000258798"/>
    </source>
</evidence>
<reference evidence="3 8" key="5">
    <citation type="submission" date="2019-11" db="EMBL/GenBank/DDBJ databases">
        <title>Molecular typing, antibiotic resistance determination and virulence profiling for 36 multidrug-resistant clinical Klebsiella pneumoniae isolates using second- and third-generation sequencing.</title>
        <authorList>
            <person name="Shelenkov A."/>
            <person name="Mikhaylova Y."/>
            <person name="Yanushevich Y."/>
            <person name="Samoilov A."/>
            <person name="Petrova L."/>
            <person name="Fomina V."/>
            <person name="Gusarov V."/>
            <person name="Zamyatin M."/>
            <person name="Shagin D."/>
        </authorList>
    </citation>
    <scope>NUCLEOTIDE SEQUENCE [LARGE SCALE GENOMIC DNA]</scope>
    <source>
        <strain evidence="3 8">CriePir226</strain>
    </source>
</reference>
<dbReference type="EMBL" id="WJVL01000008">
    <property type="protein sequence ID" value="MRJ96747.1"/>
    <property type="molecule type" value="Genomic_DNA"/>
</dbReference>
<dbReference type="CDD" id="cd03820">
    <property type="entry name" value="GT4_AmsD-like"/>
    <property type="match status" value="1"/>
</dbReference>
<evidence type="ECO:0000313" key="3">
    <source>
        <dbReference type="EMBL" id="MRJ96747.1"/>
    </source>
</evidence>
<dbReference type="GO" id="GO:0047265">
    <property type="term" value="F:poly(glycerol-phosphate) alpha-glucosyltransferase activity"/>
    <property type="evidence" value="ECO:0007669"/>
    <property type="project" value="UniProtKB-EC"/>
</dbReference>
<dbReference type="Pfam" id="PF00534">
    <property type="entry name" value="Glycos_transf_1"/>
    <property type="match status" value="1"/>
</dbReference>
<dbReference type="Proteomes" id="UP000441029">
    <property type="component" value="Unassembled WGS sequence"/>
</dbReference>
<reference evidence="5 7" key="4">
    <citation type="submission" date="2018-10" db="EMBL/GenBank/DDBJ databases">
        <authorList>
            <person name="Noll B N."/>
        </authorList>
    </citation>
    <scope>NUCLEOTIDE SEQUENCE [LARGE SCALE GENOMIC DNA]</scope>
    <source>
        <strain evidence="5">Kpneu006</strain>
    </source>
</reference>
<feature type="domain" description="Glycosyl transferase family 1" evidence="1">
    <location>
        <begin position="183"/>
        <end position="337"/>
    </location>
</feature>
<dbReference type="EMBL" id="UWVH01000001">
    <property type="protein sequence ID" value="VCV78410.1"/>
    <property type="molecule type" value="Genomic_DNA"/>
</dbReference>
<accession>A0A193SFG4</accession>
<proteinExistence type="predicted"/>
<dbReference type="SUPFAM" id="SSF53756">
    <property type="entry name" value="UDP-Glycosyltransferase/glycogen phosphorylase"/>
    <property type="match status" value="1"/>
</dbReference>
<name>A0A193SFG4_KLEPN</name>
<reference evidence="2" key="2">
    <citation type="submission" date="2016-06" db="EMBL/GenBank/DDBJ databases">
        <title>Towards a vaccine: An investigation of Klebsiella pneumoniae surface antigens.</title>
        <authorList>
            <person name="Follador R."/>
            <person name="Heinz E."/>
            <person name="Wyres K.L."/>
            <person name="Ellington M.J."/>
            <person name="Kowarik M."/>
            <person name="Holt K.E."/>
            <person name="Thomson N.R."/>
        </authorList>
    </citation>
    <scope>NUCLEOTIDE SEQUENCE</scope>
    <source>
        <strain evidence="2">105</strain>
    </source>
</reference>
<evidence type="ECO:0000313" key="4">
    <source>
        <dbReference type="EMBL" id="SWT22046.1"/>
    </source>
</evidence>
<evidence type="ECO:0000313" key="5">
    <source>
        <dbReference type="EMBL" id="VCV78410.1"/>
    </source>
</evidence>
<evidence type="ECO:0000313" key="7">
    <source>
        <dbReference type="Proteomes" id="UP000269921"/>
    </source>
</evidence>
<dbReference type="EMBL" id="UJRG01000024">
    <property type="protein sequence ID" value="SWT22046.1"/>
    <property type="molecule type" value="Genomic_DNA"/>
</dbReference>
<keyword evidence="2" id="KW-0808">Transferase</keyword>
<dbReference type="EMBL" id="LT174595">
    <property type="protein sequence ID" value="CZQ25240.1"/>
    <property type="molecule type" value="Genomic_DNA"/>
</dbReference>
<keyword evidence="2" id="KW-0328">Glycosyltransferase</keyword>
<dbReference type="PANTHER" id="PTHR12526">
    <property type="entry name" value="GLYCOSYLTRANSFERASE"/>
    <property type="match status" value="1"/>
</dbReference>
<reference evidence="4 6" key="3">
    <citation type="submission" date="2018-08" db="EMBL/GenBank/DDBJ databases">
        <authorList>
            <consortium name="Pathogen Informatics"/>
        </authorList>
    </citation>
    <scope>NUCLEOTIDE SEQUENCE [LARGE SCALE GENOMIC DNA]</scope>
    <source>
        <strain evidence="4 6">EuSCAPE_TR125</strain>
    </source>
</reference>
<dbReference type="AlphaFoldDB" id="A0A193SFG4"/>
<protein>
    <submittedName>
        <fullName evidence="5">GalNAc-alpha-(1-&gt;4)-GalNAc-alpha-(1-&gt;3)-diNAcBac-PP-undecaprenol alpha-1,4-N-acetyl-D-galactosaminyltransferase</fullName>
        <ecNumber evidence="5">2.4.1.292</ecNumber>
    </submittedName>
    <submittedName>
        <fullName evidence="2">Glycosyl transferase</fullName>
        <ecNumber evidence="2">2.4.1.52</ecNumber>
    </submittedName>
    <submittedName>
        <fullName evidence="3">Glycosyltransferase</fullName>
    </submittedName>
</protein>
<sequence>MSKIAFVIDDVSHSGGTERVLSILANNFSKSNEVTVFSLGSKKPFFNFVPTIDIVLQKESKKVRINKLLHIARQITNSAYDVVIIISMGRLSFQLLPLMYFFKRLKRSQTKVISCDHVAFESFSKIKQLIKLKTYALSDVLCVLTEHDKNYISKKNANIKKIVVMRNISSFAENNYDYMDIFAQKKNCVLAVGRLTYQKNFEALIQIWANLPEHIRSAWELHIAGDGENKDTLRKLISELNVTSSVKLLGNVSNIKTEYLTASVLCMTSRYEGLPMVLIEAKDFAIPVISFDCPTGPAEIITDDGFLITKDDCYAFEEKLRLLLSNGQLREKLGHNAFTNRSMYGAPKILSEWITLINS</sequence>
<organism evidence="2">
    <name type="scientific">Klebsiella pneumoniae</name>
    <dbReference type="NCBI Taxonomy" id="573"/>
    <lineage>
        <taxon>Bacteria</taxon>
        <taxon>Pseudomonadati</taxon>
        <taxon>Pseudomonadota</taxon>
        <taxon>Gammaproteobacteria</taxon>
        <taxon>Enterobacterales</taxon>
        <taxon>Enterobacteriaceae</taxon>
        <taxon>Klebsiella/Raoultella group</taxon>
        <taxon>Klebsiella</taxon>
        <taxon>Klebsiella pneumoniae complex</taxon>
    </lineage>
</organism>
<dbReference type="Proteomes" id="UP000269921">
    <property type="component" value="Unassembled WGS sequence"/>
</dbReference>
<reference evidence="2" key="1">
    <citation type="submission" date="2016-02" db="EMBL/GenBank/DDBJ databases">
        <authorList>
            <person name="Wen L."/>
            <person name="He K."/>
            <person name="Yang H."/>
        </authorList>
    </citation>
    <scope>NUCLEOTIDE SEQUENCE</scope>
    <source>
        <strain evidence="2">105</strain>
    </source>
</reference>
<dbReference type="RefSeq" id="WP_071994647.1">
    <property type="nucleotide sequence ID" value="NZ_ABLUVU020000005.1"/>
</dbReference>
<evidence type="ECO:0000259" key="1">
    <source>
        <dbReference type="Pfam" id="PF00534"/>
    </source>
</evidence>
<evidence type="ECO:0000313" key="2">
    <source>
        <dbReference type="EMBL" id="CZQ25240.1"/>
    </source>
</evidence>
<dbReference type="Proteomes" id="UP000258798">
    <property type="component" value="Unassembled WGS sequence"/>
</dbReference>
<dbReference type="EC" id="2.4.1.52" evidence="2"/>
<dbReference type="InterPro" id="IPR001296">
    <property type="entry name" value="Glyco_trans_1"/>
</dbReference>